<name>A0A7S0ZD08_9RHOD</name>
<dbReference type="AlphaFoldDB" id="A0A7S0ZD08"/>
<protein>
    <submittedName>
        <fullName evidence="2">Uncharacterized protein</fullName>
    </submittedName>
</protein>
<evidence type="ECO:0000256" key="1">
    <source>
        <dbReference type="SAM" id="Phobius"/>
    </source>
</evidence>
<evidence type="ECO:0000313" key="2">
    <source>
        <dbReference type="EMBL" id="CAD8817996.1"/>
    </source>
</evidence>
<reference evidence="2" key="1">
    <citation type="submission" date="2021-01" db="EMBL/GenBank/DDBJ databases">
        <authorList>
            <person name="Corre E."/>
            <person name="Pelletier E."/>
            <person name="Niang G."/>
            <person name="Scheremetjew M."/>
            <person name="Finn R."/>
            <person name="Kale V."/>
            <person name="Holt S."/>
            <person name="Cochrane G."/>
            <person name="Meng A."/>
            <person name="Brown T."/>
            <person name="Cohen L."/>
        </authorList>
    </citation>
    <scope>NUCLEOTIDE SEQUENCE</scope>
    <source>
        <strain evidence="2">CCMP3278</strain>
    </source>
</reference>
<sequence length="548" mass="60019">MEEISAENALQQNALYAFELMITPESSSLLIPKENQYQLAAVEVIKAGVVLPMFTKCASDTIDVCATVNDLSSRIEFLFHFSPELPPDSIPTAKVVGSDLVSATVLEFAFDTESSEGSFAIDFVCTEKSAGTLVRVDVSVDITSDAKRTFSIAKQCPSKELISKPHQNAALFLLSRLPNPDKGPVLYEISRESTSIPLQSSTVVDIQMKMKNSRSIHSFGPLSLTSGSSVVEARLVGVLVGGLLRRDDPERMTVLLRCHANRPDSATKVSVTLPMPPFEPLKGSWNVLCNSSSVQQSAQNDDFPLTGTIEGNRNGSHTGTDYSRIPMNERIQIGSLELTRPDVVSLGKVQPLFNVSAQTLMSSAEPRVIALKHYPTPQTISEFTLWNKIRAMPLEVSSVVVSVSHPKILSARVVIPTVFGYFYVGADGGNLNDAVRKIRLRMFCKDHGTSAVLMTLLFEDGTAVEFGFLKSCIRPQVHTRKGSTLTAGTVMRLITVLGFVFITGLLYYMLRDVLSNSRKLRDARKVPFSPFSVNKSGARPMEQHIRNA</sequence>
<accession>A0A7S0ZD08</accession>
<keyword evidence="1" id="KW-0812">Transmembrane</keyword>
<gene>
    <name evidence="2" type="ORF">TOLI1172_LOCUS2385</name>
</gene>
<dbReference type="EMBL" id="HBFP01003355">
    <property type="protein sequence ID" value="CAD8817996.1"/>
    <property type="molecule type" value="Transcribed_RNA"/>
</dbReference>
<keyword evidence="1" id="KW-1133">Transmembrane helix</keyword>
<feature type="transmembrane region" description="Helical" evidence="1">
    <location>
        <begin position="490"/>
        <end position="510"/>
    </location>
</feature>
<keyword evidence="1" id="KW-0472">Membrane</keyword>
<proteinExistence type="predicted"/>
<organism evidence="2">
    <name type="scientific">Timspurckia oligopyrenoides</name>
    <dbReference type="NCBI Taxonomy" id="708627"/>
    <lineage>
        <taxon>Eukaryota</taxon>
        <taxon>Rhodophyta</taxon>
        <taxon>Bangiophyceae</taxon>
        <taxon>Porphyridiales</taxon>
        <taxon>Porphyridiaceae</taxon>
        <taxon>Timspurckia</taxon>
    </lineage>
</organism>